<dbReference type="InterPro" id="IPR013749">
    <property type="entry name" value="PM/HMP-P_kinase-1"/>
</dbReference>
<organism evidence="2 3">
    <name type="scientific">Phlyctema vagabunda</name>
    <dbReference type="NCBI Taxonomy" id="108571"/>
    <lineage>
        <taxon>Eukaryota</taxon>
        <taxon>Fungi</taxon>
        <taxon>Dikarya</taxon>
        <taxon>Ascomycota</taxon>
        <taxon>Pezizomycotina</taxon>
        <taxon>Leotiomycetes</taxon>
        <taxon>Helotiales</taxon>
        <taxon>Dermateaceae</taxon>
        <taxon>Phlyctema</taxon>
    </lineage>
</organism>
<name>A0ABR4PNT0_9HELO</name>
<proteinExistence type="predicted"/>
<accession>A0ABR4PNT0</accession>
<evidence type="ECO:0000259" key="1">
    <source>
        <dbReference type="Pfam" id="PF08543"/>
    </source>
</evidence>
<feature type="domain" description="Pyridoxamine kinase/Phosphomethylpyrimidine kinase" evidence="1">
    <location>
        <begin position="18"/>
        <end position="130"/>
    </location>
</feature>
<reference evidence="2 3" key="1">
    <citation type="submission" date="2024-06" db="EMBL/GenBank/DDBJ databases">
        <title>Complete genome of Phlyctema vagabunda strain 19-DSS-EL-015.</title>
        <authorList>
            <person name="Fiorenzani C."/>
        </authorList>
    </citation>
    <scope>NUCLEOTIDE SEQUENCE [LARGE SCALE GENOMIC DNA]</scope>
    <source>
        <strain evidence="2 3">19-DSS-EL-015</strain>
    </source>
</reference>
<evidence type="ECO:0000313" key="3">
    <source>
        <dbReference type="Proteomes" id="UP001629113"/>
    </source>
</evidence>
<dbReference type="Gene3D" id="3.40.1190.20">
    <property type="match status" value="1"/>
</dbReference>
<dbReference type="GO" id="GO:0016301">
    <property type="term" value="F:kinase activity"/>
    <property type="evidence" value="ECO:0007669"/>
    <property type="project" value="UniProtKB-KW"/>
</dbReference>
<dbReference type="InterPro" id="IPR029056">
    <property type="entry name" value="Ribokinase-like"/>
</dbReference>
<gene>
    <name evidence="2" type="ORF">PVAG01_04278</name>
</gene>
<dbReference type="EMBL" id="JBFCZG010000003">
    <property type="protein sequence ID" value="KAL3424997.1"/>
    <property type="molecule type" value="Genomic_DNA"/>
</dbReference>
<sequence length="220" mass="24527">MTPPNVLLLGLSHRSLTTAGLETEQQILTAHGCNSWMAITELTVDSSESEIDSIPTPPSFLKRQIETCLQNNSIDIIKVGGVASVEIYRVLLETVEAYEHIELFVELRGLLEAEARIFLAEKLLPRITLLYTSFHTFHAVFGKPNDQFSLSSDSNTLAWTEPVNFLLARDNNAYSLKEIGGASWTHNVTRLTYQVMLDEGVGTELVLSMHSQLGTMKVQY</sequence>
<protein>
    <submittedName>
        <fullName evidence="2">Phosphomethylpyrimidine kinase</fullName>
    </submittedName>
</protein>
<dbReference type="SUPFAM" id="SSF53613">
    <property type="entry name" value="Ribokinase-like"/>
    <property type="match status" value="1"/>
</dbReference>
<comment type="caution">
    <text evidence="2">The sequence shown here is derived from an EMBL/GenBank/DDBJ whole genome shotgun (WGS) entry which is preliminary data.</text>
</comment>
<dbReference type="Proteomes" id="UP001629113">
    <property type="component" value="Unassembled WGS sequence"/>
</dbReference>
<evidence type="ECO:0000313" key="2">
    <source>
        <dbReference type="EMBL" id="KAL3424997.1"/>
    </source>
</evidence>
<keyword evidence="3" id="KW-1185">Reference proteome</keyword>
<keyword evidence="2" id="KW-0808">Transferase</keyword>
<keyword evidence="2" id="KW-0418">Kinase</keyword>
<dbReference type="Pfam" id="PF08543">
    <property type="entry name" value="Phos_pyr_kin"/>
    <property type="match status" value="1"/>
</dbReference>